<dbReference type="RefSeq" id="WP_008911798.1">
    <property type="nucleotide sequence ID" value="NZ_KB233222.1"/>
</dbReference>
<dbReference type="HOGENOM" id="CLU_021514_0_0_6"/>
<keyword evidence="3" id="KW-1185">Reference proteome</keyword>
<comment type="caution">
    <text evidence="2">The sequence shown here is derived from an EMBL/GenBank/DDBJ whole genome shotgun (WGS) entry which is preliminary data.</text>
</comment>
<dbReference type="OrthoDB" id="6730090at2"/>
<evidence type="ECO:0000313" key="3">
    <source>
        <dbReference type="Proteomes" id="UP000009336"/>
    </source>
</evidence>
<organism evidence="2 3">
    <name type="scientific">Providencia burhodogranariea DSM 19968</name>
    <dbReference type="NCBI Taxonomy" id="1141662"/>
    <lineage>
        <taxon>Bacteria</taxon>
        <taxon>Pseudomonadati</taxon>
        <taxon>Pseudomonadota</taxon>
        <taxon>Gammaproteobacteria</taxon>
        <taxon>Enterobacterales</taxon>
        <taxon>Morganellaceae</taxon>
        <taxon>Providencia</taxon>
    </lineage>
</organism>
<dbReference type="Proteomes" id="UP000009336">
    <property type="component" value="Unassembled WGS sequence"/>
</dbReference>
<gene>
    <name evidence="2" type="ORF">OOA_08911</name>
</gene>
<name>K8WN58_9GAMM</name>
<evidence type="ECO:0000313" key="2">
    <source>
        <dbReference type="EMBL" id="EKT61999.1"/>
    </source>
</evidence>
<dbReference type="eggNOG" id="COG3188">
    <property type="taxonomic scope" value="Bacteria"/>
</dbReference>
<dbReference type="AlphaFoldDB" id="K8WN58"/>
<sequence>MINDRIFLNIFIKYKIVRCLFLFNISLYQSYSYADKTVVKFNVPPGFENMDVGKSLGYLISYNGKALPGYVVYDPLKGKLVLDEESFLKNEQSKNNIENIDLILSKINFEQCVRGCDVKIDNNNISIDKVNQTISINDNNLNYIIPETNLGLVHNQTIDLRHSTEGYKAANIAGNGYIGLPSQMYGYFNWYLNERSYGDNKYNDIGVSTFYLQKNFSNIYLRAGKQSSLDYYAGSVNSVVTPSYDGFVTIGSQENFNNESKNKSNGRLIFFSMTDGSVDIRRDGRTIFNRPVTIGRNEINYRILPGGYYTVEIYYLDKNGREINHEVQVIDNVTYGNSGQGNNWHITAGKEQFTDDRMIEFGTGREIFGVYGNLLTVAADNGMWTSDININRPLYFDDIIIQPTLGFRAGEKGVGGYTSLSMGNDFWGNATASYYQQNDISDIYYTVNSRALSYSRSFGGNLVSYSYGRYSNSDYQQIQISRMFNQNGYYANVSLGAKRQTYFGDGVFLNVSLSLLDSQANINIANSGSNTVYSANYQKDWVDTLGTTSSSIDYSHSNNNDNVGLRLTRSDFLGDATASVNVNDQSAQGSLYYRGSFSASEYGVYPGRYNTSGAALLVDVPKDESGYYYGFSVNGSPVRSGRTLSVPIGNYKTIGYAPVANNADDIDMQIEVPANIVKSHPGQVYYAKAFVDINQVYSGFMRDKNGKPVNGILDNGEQVYQNGLFSFNAKKVINEIILKNNEMSYRCDLKVKNDNSYICTPQ</sequence>
<proteinExistence type="predicted"/>
<reference evidence="2 3" key="1">
    <citation type="journal article" date="2012" name="BMC Genomics">
        <title>Comparative genomics of bacteria in the genus Providencia isolated from wild Drosophila melanogaster.</title>
        <authorList>
            <person name="Galac M.R."/>
            <person name="Lazzaro B.P."/>
        </authorList>
    </citation>
    <scope>NUCLEOTIDE SEQUENCE [LARGE SCALE GENOMIC DNA]</scope>
    <source>
        <strain evidence="2 3">DSM 19968</strain>
    </source>
</reference>
<feature type="domain" description="Pilus assembly protein E-set like" evidence="1">
    <location>
        <begin position="265"/>
        <end position="320"/>
    </location>
</feature>
<dbReference type="InterPro" id="IPR032636">
    <property type="entry name" value="Pilus_assem_E-set-like_dom"/>
</dbReference>
<evidence type="ECO:0000259" key="1">
    <source>
        <dbReference type="Pfam" id="PF16967"/>
    </source>
</evidence>
<protein>
    <recommendedName>
        <fullName evidence="1">Pilus assembly protein E-set like domain-containing protein</fullName>
    </recommendedName>
</protein>
<dbReference type="Pfam" id="PF16967">
    <property type="entry name" value="TcfC"/>
    <property type="match status" value="1"/>
</dbReference>
<dbReference type="STRING" id="1141662.OOA_08911"/>
<dbReference type="PATRIC" id="fig|1141662.3.peg.1803"/>
<accession>K8WN58</accession>
<dbReference type="EMBL" id="AKKL01000022">
    <property type="protein sequence ID" value="EKT61999.1"/>
    <property type="molecule type" value="Genomic_DNA"/>
</dbReference>